<evidence type="ECO:0000259" key="2">
    <source>
        <dbReference type="Pfam" id="PF21957"/>
    </source>
</evidence>
<dbReference type="Proteomes" id="UP000663940">
    <property type="component" value="Chromosome"/>
</dbReference>
<dbReference type="AlphaFoldDB" id="A0AAE6MGP2"/>
<dbReference type="Pfam" id="PF19898">
    <property type="entry name" value="DUF6371"/>
    <property type="match status" value="1"/>
</dbReference>
<keyword evidence="6" id="KW-1185">Reference proteome</keyword>
<evidence type="ECO:0000313" key="3">
    <source>
        <dbReference type="EMBL" id="QEM02377.1"/>
    </source>
</evidence>
<feature type="domain" description="DUF6371" evidence="1">
    <location>
        <begin position="117"/>
        <end position="273"/>
    </location>
</feature>
<evidence type="ECO:0000259" key="1">
    <source>
        <dbReference type="Pfam" id="PF19898"/>
    </source>
</evidence>
<reference evidence="3 5" key="1">
    <citation type="submission" date="2019-08" db="EMBL/GenBank/DDBJ databases">
        <title>Comparative genome analysis confer to the adaptation heavy metal polluted environment.</title>
        <authorList>
            <person name="Li Y."/>
        </authorList>
    </citation>
    <scope>NUCLEOTIDE SEQUENCE [LARGE SCALE GENOMIC DNA]</scope>
    <source>
        <strain evidence="3 5">P2</strain>
    </source>
</reference>
<dbReference type="RefSeq" id="WP_112652920.1">
    <property type="nucleotide sequence ID" value="NZ_CP043451.1"/>
</dbReference>
<feature type="domain" description="Zinc beta-ribbon finger putative" evidence="2">
    <location>
        <begin position="2"/>
        <end position="63"/>
    </location>
</feature>
<dbReference type="Pfam" id="PF21957">
    <property type="entry name" value="Zn_ribbon_16"/>
    <property type="match status" value="1"/>
</dbReference>
<dbReference type="EMBL" id="CP071880">
    <property type="protein sequence ID" value="QTE48882.1"/>
    <property type="molecule type" value="Genomic_DNA"/>
</dbReference>
<name>A0AAE6MGP2_9SPHI</name>
<gene>
    <name evidence="3" type="ORF">DIU31_002140</name>
    <name evidence="4" type="ORF">J3L21_25605</name>
</gene>
<protein>
    <recommendedName>
        <fullName evidence="7">Toprim domain-containing protein</fullName>
    </recommendedName>
</protein>
<dbReference type="Proteomes" id="UP000250557">
    <property type="component" value="Chromosome"/>
</dbReference>
<evidence type="ECO:0000313" key="4">
    <source>
        <dbReference type="EMBL" id="QTE48882.1"/>
    </source>
</evidence>
<proteinExistence type="predicted"/>
<organism evidence="3 5">
    <name type="scientific">Mucilaginibacter rubeus</name>
    <dbReference type="NCBI Taxonomy" id="2027860"/>
    <lineage>
        <taxon>Bacteria</taxon>
        <taxon>Pseudomonadati</taxon>
        <taxon>Bacteroidota</taxon>
        <taxon>Sphingobacteriia</taxon>
        <taxon>Sphingobacteriales</taxon>
        <taxon>Sphingobacteriaceae</taxon>
        <taxon>Mucilaginibacter</taxon>
    </lineage>
</organism>
<dbReference type="EMBL" id="CP043451">
    <property type="protein sequence ID" value="QEM02377.1"/>
    <property type="molecule type" value="Genomic_DNA"/>
</dbReference>
<evidence type="ECO:0000313" key="6">
    <source>
        <dbReference type="Proteomes" id="UP000663940"/>
    </source>
</evidence>
<sequence length="323" mass="36567">MKYQLQPYQGMQSRYSCPVCNHHKCFVRYIDIQTGQHLAPHVGRCGREDKCGYHLTPRNYFATLPGYKPYQPKRSRYMPGKSPAQPAVNPARSPRPEPKYIINPYWVSATLYNYQDNNFVQYLIKRLGRDITQAAIKRYHIGTHNHWPGACVFWQYDTEGDVRTGKIMLYNKETGKRVKVPFNHITWAHTLAIKEAATAGDDTTFILQQCLFGEHLLSANPAMPVAIVESEKTAIIASALIPDFIWLASGSLQGLNPAKCGVLKGRRVMLFPDVNAYDKWKLKARELHTALPNTAFSVSAVLEDIATDEDRQNGIDIGDVVGW</sequence>
<dbReference type="InterPro" id="IPR047731">
    <property type="entry name" value="Zinc_ribbon_put"/>
</dbReference>
<accession>A0AAE6MGP2</accession>
<dbReference type="NCBIfam" id="NF040506">
    <property type="entry name" value="PG0870_Nterm"/>
    <property type="match status" value="1"/>
</dbReference>
<evidence type="ECO:0008006" key="7">
    <source>
        <dbReference type="Google" id="ProtNLM"/>
    </source>
</evidence>
<dbReference type="InterPro" id="IPR045951">
    <property type="entry name" value="DUF6371"/>
</dbReference>
<reference evidence="4 6" key="2">
    <citation type="submission" date="2021-03" db="EMBL/GenBank/DDBJ databases">
        <title>Mucilaginibacter strains isolated from gold and copper mining confer multi heavy-metal resistance.</title>
        <authorList>
            <person name="Li Y."/>
        </authorList>
    </citation>
    <scope>NUCLEOTIDE SEQUENCE [LARGE SCALE GENOMIC DNA]</scope>
    <source>
        <strain evidence="4 6">P2-4</strain>
    </source>
</reference>
<evidence type="ECO:0000313" key="5">
    <source>
        <dbReference type="Proteomes" id="UP000250557"/>
    </source>
</evidence>